<evidence type="ECO:0000256" key="2">
    <source>
        <dbReference type="ARBA" id="ARBA00004994"/>
    </source>
</evidence>
<evidence type="ECO:0000256" key="4">
    <source>
        <dbReference type="ARBA" id="ARBA00013014"/>
    </source>
</evidence>
<gene>
    <name evidence="14" type="ORF">QPK24_17930</name>
</gene>
<dbReference type="SUPFAM" id="SSF51735">
    <property type="entry name" value="NAD(P)-binding Rossmann-fold domains"/>
    <property type="match status" value="1"/>
</dbReference>
<dbReference type="Proteomes" id="UP001236415">
    <property type="component" value="Chromosome"/>
</dbReference>
<protein>
    <recommendedName>
        <fullName evidence="5 11">2-dehydropantoate 2-reductase</fullName>
        <ecNumber evidence="4 11">1.1.1.169</ecNumber>
    </recommendedName>
    <alternativeName>
        <fullName evidence="9 11">Ketopantoate reductase</fullName>
    </alternativeName>
</protein>
<comment type="function">
    <text evidence="1 11">Catalyzes the NADPH-dependent reduction of ketopantoate into pantoic acid.</text>
</comment>
<dbReference type="InterPro" id="IPR013752">
    <property type="entry name" value="KPA_reductase"/>
</dbReference>
<accession>A0ABY8XA40</accession>
<keyword evidence="15" id="KW-1185">Reference proteome</keyword>
<keyword evidence="6 11" id="KW-0566">Pantothenate biosynthesis</keyword>
<dbReference type="PANTHER" id="PTHR43765:SF2">
    <property type="entry name" value="2-DEHYDROPANTOATE 2-REDUCTASE"/>
    <property type="match status" value="1"/>
</dbReference>
<dbReference type="InterPro" id="IPR008927">
    <property type="entry name" value="6-PGluconate_DH-like_C_sf"/>
</dbReference>
<dbReference type="Pfam" id="PF02558">
    <property type="entry name" value="ApbA"/>
    <property type="match status" value="1"/>
</dbReference>
<evidence type="ECO:0000256" key="10">
    <source>
        <dbReference type="ARBA" id="ARBA00048793"/>
    </source>
</evidence>
<sequence>MIDVIGAGALGLLYGGQLAASGESVRLWVRTEEQASELVRNGIHITDPKGQVSKVQVSNLQIDVINRFEEIWQKHPGNLLMIMTKQGAINDVIEVLTSADVDIPIYCFQNGTGHTRKMATALPKATVFAAVTTEGAKRTSKYEVIRAGYGETLLESCKEEQTKAINVMLYFTEALLKAGFTTKSSNEIDKLVYRKLMINAIINPLTSIWRITNGELLHHSYRLQTMKQLYVEAARVYDALSIPYDADLWEQVIQVCRSTASNRSSMCTDVMNGKATEIDAINGSIIAMAKEAGVAAPGHELVYKLVQGMLIEEEV</sequence>
<evidence type="ECO:0000256" key="7">
    <source>
        <dbReference type="ARBA" id="ARBA00022857"/>
    </source>
</evidence>
<name>A0ABY8XA40_9BACL</name>
<comment type="catalytic activity">
    <reaction evidence="10 11">
        <text>(R)-pantoate + NADP(+) = 2-dehydropantoate + NADPH + H(+)</text>
        <dbReference type="Rhea" id="RHEA:16233"/>
        <dbReference type="ChEBI" id="CHEBI:11561"/>
        <dbReference type="ChEBI" id="CHEBI:15378"/>
        <dbReference type="ChEBI" id="CHEBI:15980"/>
        <dbReference type="ChEBI" id="CHEBI:57783"/>
        <dbReference type="ChEBI" id="CHEBI:58349"/>
        <dbReference type="EC" id="1.1.1.169"/>
    </reaction>
</comment>
<comment type="pathway">
    <text evidence="2 11">Cofactor biosynthesis; (R)-pantothenate biosynthesis; (R)-pantoate from 3-methyl-2-oxobutanoate: step 2/2.</text>
</comment>
<dbReference type="InterPro" id="IPR036291">
    <property type="entry name" value="NAD(P)-bd_dom_sf"/>
</dbReference>
<feature type="domain" description="Ketopantoate reductase N-terminal" evidence="12">
    <location>
        <begin position="4"/>
        <end position="155"/>
    </location>
</feature>
<dbReference type="Pfam" id="PF08546">
    <property type="entry name" value="ApbA_C"/>
    <property type="match status" value="1"/>
</dbReference>
<evidence type="ECO:0000313" key="15">
    <source>
        <dbReference type="Proteomes" id="UP001236415"/>
    </source>
</evidence>
<keyword evidence="7 11" id="KW-0521">NADP</keyword>
<dbReference type="RefSeq" id="WP_285749416.1">
    <property type="nucleotide sequence ID" value="NZ_CP127162.1"/>
</dbReference>
<keyword evidence="8 11" id="KW-0560">Oxidoreductase</keyword>
<dbReference type="EMBL" id="CP127162">
    <property type="protein sequence ID" value="WIV21569.1"/>
    <property type="molecule type" value="Genomic_DNA"/>
</dbReference>
<dbReference type="Gene3D" id="3.40.50.720">
    <property type="entry name" value="NAD(P)-binding Rossmann-like Domain"/>
    <property type="match status" value="1"/>
</dbReference>
<dbReference type="PANTHER" id="PTHR43765">
    <property type="entry name" value="2-DEHYDROPANTOATE 2-REDUCTASE-RELATED"/>
    <property type="match status" value="1"/>
</dbReference>
<dbReference type="EC" id="1.1.1.169" evidence="4 11"/>
<comment type="similarity">
    <text evidence="3 11">Belongs to the ketopantoate reductase family.</text>
</comment>
<dbReference type="InterPro" id="IPR013328">
    <property type="entry name" value="6PGD_dom2"/>
</dbReference>
<feature type="domain" description="Ketopantoate reductase C-terminal" evidence="13">
    <location>
        <begin position="188"/>
        <end position="308"/>
    </location>
</feature>
<dbReference type="SUPFAM" id="SSF48179">
    <property type="entry name" value="6-phosphogluconate dehydrogenase C-terminal domain-like"/>
    <property type="match status" value="1"/>
</dbReference>
<dbReference type="Gene3D" id="1.10.1040.10">
    <property type="entry name" value="N-(1-d-carboxylethyl)-l-norvaline Dehydrogenase, domain 2"/>
    <property type="match status" value="1"/>
</dbReference>
<evidence type="ECO:0000256" key="8">
    <source>
        <dbReference type="ARBA" id="ARBA00023002"/>
    </source>
</evidence>
<dbReference type="NCBIfam" id="TIGR00745">
    <property type="entry name" value="apbA_panE"/>
    <property type="match status" value="1"/>
</dbReference>
<dbReference type="InterPro" id="IPR013332">
    <property type="entry name" value="KPR_N"/>
</dbReference>
<proteinExistence type="inferred from homology"/>
<evidence type="ECO:0000313" key="14">
    <source>
        <dbReference type="EMBL" id="WIV21569.1"/>
    </source>
</evidence>
<evidence type="ECO:0000256" key="9">
    <source>
        <dbReference type="ARBA" id="ARBA00032024"/>
    </source>
</evidence>
<reference evidence="14 15" key="1">
    <citation type="submission" date="2023-06" db="EMBL/GenBank/DDBJ databases">
        <title>Paenibacillus polygonum sp. nov., an endophytic bacterium, isolated from Polygonum lapathifolium L. in Nanji Wetland National Nature Reserve, South of Poyang Lake, Jiangxi Province, China.</title>
        <authorList>
            <person name="Yu Z."/>
        </authorList>
    </citation>
    <scope>NUCLEOTIDE SEQUENCE [LARGE SCALE GENOMIC DNA]</scope>
    <source>
        <strain evidence="14 15">C31</strain>
    </source>
</reference>
<dbReference type="InterPro" id="IPR050838">
    <property type="entry name" value="Ketopantoate_reductase"/>
</dbReference>
<evidence type="ECO:0000259" key="13">
    <source>
        <dbReference type="Pfam" id="PF08546"/>
    </source>
</evidence>
<evidence type="ECO:0000256" key="11">
    <source>
        <dbReference type="RuleBase" id="RU362068"/>
    </source>
</evidence>
<dbReference type="GO" id="GO:0008677">
    <property type="term" value="F:2-dehydropantoate 2-reductase activity"/>
    <property type="evidence" value="ECO:0007669"/>
    <property type="project" value="UniProtKB-EC"/>
</dbReference>
<evidence type="ECO:0000256" key="1">
    <source>
        <dbReference type="ARBA" id="ARBA00002919"/>
    </source>
</evidence>
<evidence type="ECO:0000259" key="12">
    <source>
        <dbReference type="Pfam" id="PF02558"/>
    </source>
</evidence>
<organism evidence="14 15">
    <name type="scientific">Paenibacillus polygoni</name>
    <dbReference type="NCBI Taxonomy" id="3050112"/>
    <lineage>
        <taxon>Bacteria</taxon>
        <taxon>Bacillati</taxon>
        <taxon>Bacillota</taxon>
        <taxon>Bacilli</taxon>
        <taxon>Bacillales</taxon>
        <taxon>Paenibacillaceae</taxon>
        <taxon>Paenibacillus</taxon>
    </lineage>
</organism>
<evidence type="ECO:0000256" key="3">
    <source>
        <dbReference type="ARBA" id="ARBA00007870"/>
    </source>
</evidence>
<evidence type="ECO:0000256" key="6">
    <source>
        <dbReference type="ARBA" id="ARBA00022655"/>
    </source>
</evidence>
<evidence type="ECO:0000256" key="5">
    <source>
        <dbReference type="ARBA" id="ARBA00019465"/>
    </source>
</evidence>
<dbReference type="InterPro" id="IPR003710">
    <property type="entry name" value="ApbA"/>
</dbReference>